<dbReference type="GO" id="GO:0001228">
    <property type="term" value="F:DNA-binding transcription activator activity, RNA polymerase II-specific"/>
    <property type="evidence" value="ECO:0007669"/>
    <property type="project" value="InterPro"/>
</dbReference>
<reference evidence="6 7" key="1">
    <citation type="journal article" date="2020" name="IScience">
        <title>Genome Sequencing of the Endangered Kingdonia uniflora (Circaeasteraceae, Ranunculales) Reveals Potential Mechanisms of Evolutionary Specialization.</title>
        <authorList>
            <person name="Sun Y."/>
            <person name="Deng T."/>
            <person name="Zhang A."/>
            <person name="Moore M.J."/>
            <person name="Landis J.B."/>
            <person name="Lin N."/>
            <person name="Zhang H."/>
            <person name="Zhang X."/>
            <person name="Huang J."/>
            <person name="Zhang X."/>
            <person name="Sun H."/>
            <person name="Wang H."/>
        </authorList>
    </citation>
    <scope>NUCLEOTIDE SEQUENCE [LARGE SCALE GENOMIC DNA]</scope>
    <source>
        <strain evidence="6">TB1705</strain>
        <tissue evidence="6">Leaf</tissue>
    </source>
</reference>
<evidence type="ECO:0000259" key="5">
    <source>
        <dbReference type="Pfam" id="PF00808"/>
    </source>
</evidence>
<dbReference type="InterPro" id="IPR027113">
    <property type="entry name" value="Transc_fact_NFYB/HAP3"/>
</dbReference>
<dbReference type="OrthoDB" id="386949at2759"/>
<keyword evidence="7" id="KW-1185">Reference proteome</keyword>
<comment type="caution">
    <text evidence="6">The sequence shown here is derived from an EMBL/GenBank/DDBJ whole genome shotgun (WGS) entry which is preliminary data.</text>
</comment>
<dbReference type="Proteomes" id="UP000541444">
    <property type="component" value="Unassembled WGS sequence"/>
</dbReference>
<dbReference type="EMBL" id="JACGCM010002347">
    <property type="protein sequence ID" value="KAF6140814.1"/>
    <property type="molecule type" value="Genomic_DNA"/>
</dbReference>
<dbReference type="PANTHER" id="PTHR11064">
    <property type="entry name" value="CCAAT-BINDING TRANSCRIPTION FACTOR-RELATED"/>
    <property type="match status" value="1"/>
</dbReference>
<dbReference type="Gene3D" id="1.10.20.10">
    <property type="entry name" value="Histone, subunit A"/>
    <property type="match status" value="1"/>
</dbReference>
<dbReference type="PRINTS" id="PR00615">
    <property type="entry name" value="CCAATSUBUNTA"/>
</dbReference>
<dbReference type="Pfam" id="PF00808">
    <property type="entry name" value="CBFD_NFYB_HMF"/>
    <property type="match status" value="1"/>
</dbReference>
<feature type="region of interest" description="Disordered" evidence="4">
    <location>
        <begin position="218"/>
        <end position="256"/>
    </location>
</feature>
<evidence type="ECO:0000256" key="4">
    <source>
        <dbReference type="SAM" id="MobiDB-lite"/>
    </source>
</evidence>
<dbReference type="InterPro" id="IPR003958">
    <property type="entry name" value="CBFA_NFYB_domain"/>
</dbReference>
<dbReference type="AlphaFoldDB" id="A0A7J7LE68"/>
<keyword evidence="2" id="KW-0805">Transcription regulation</keyword>
<dbReference type="PANTHER" id="PTHR11064:SF196">
    <property type="entry name" value="NUCLEAR TRANSCRIPTION FACTOR Y SUBUNIT B-6"/>
    <property type="match status" value="1"/>
</dbReference>
<protein>
    <recommendedName>
        <fullName evidence="5">Transcription factor CBF/NF-Y/archaeal histone domain-containing protein</fullName>
    </recommendedName>
</protein>
<name>A0A7J7LE68_9MAGN</name>
<feature type="domain" description="Transcription factor CBF/NF-Y/archaeal histone" evidence="5">
    <location>
        <begin position="54"/>
        <end position="117"/>
    </location>
</feature>
<dbReference type="GO" id="GO:0016602">
    <property type="term" value="C:CCAAT-binding factor complex"/>
    <property type="evidence" value="ECO:0007669"/>
    <property type="project" value="InterPro"/>
</dbReference>
<proteinExistence type="inferred from homology"/>
<evidence type="ECO:0000313" key="6">
    <source>
        <dbReference type="EMBL" id="KAF6140814.1"/>
    </source>
</evidence>
<evidence type="ECO:0000313" key="7">
    <source>
        <dbReference type="Proteomes" id="UP000541444"/>
    </source>
</evidence>
<gene>
    <name evidence="6" type="ORF">GIB67_042227</name>
</gene>
<dbReference type="GO" id="GO:0000978">
    <property type="term" value="F:RNA polymerase II cis-regulatory region sequence-specific DNA binding"/>
    <property type="evidence" value="ECO:0007669"/>
    <property type="project" value="TreeGrafter"/>
</dbReference>
<dbReference type="InterPro" id="IPR009072">
    <property type="entry name" value="Histone-fold"/>
</dbReference>
<dbReference type="CDD" id="cd22907">
    <property type="entry name" value="HFD_NFYB"/>
    <property type="match status" value="1"/>
</dbReference>
<evidence type="ECO:0000256" key="1">
    <source>
        <dbReference type="ARBA" id="ARBA00009053"/>
    </source>
</evidence>
<comment type="similarity">
    <text evidence="1">Belongs to the NFYB/HAP3 subunit family.</text>
</comment>
<keyword evidence="3" id="KW-0804">Transcription</keyword>
<dbReference type="SUPFAM" id="SSF47113">
    <property type="entry name" value="Histone-fold"/>
    <property type="match status" value="1"/>
</dbReference>
<sequence>MEHAEGNNGGKKLLSMASANAGVVAGVQPQTVNVEATAENVHGGRGVKDPYMCMPVTNVIRIMRMVLPNDAKISDDSKETVQECVFQFIRLVTQLANEHCLCEQRKTVIADDLIWAMGKLGFEQYVAPLSYFLHRYRESESDRGTVRARRDPMMGRIMSPVMGPPQGPFGNGPFMPQFHMGMNSMMGQQQPPPPPAIYGGPTEPYFMDGVQFNMSPNVNPNQPMNNSQTPYPMNMNPDQNLNPTQFTARGNNPYGP</sequence>
<dbReference type="GO" id="GO:0046982">
    <property type="term" value="F:protein heterodimerization activity"/>
    <property type="evidence" value="ECO:0007669"/>
    <property type="project" value="InterPro"/>
</dbReference>
<feature type="compositionally biased region" description="Polar residues" evidence="4">
    <location>
        <begin position="218"/>
        <end position="250"/>
    </location>
</feature>
<evidence type="ECO:0000256" key="2">
    <source>
        <dbReference type="ARBA" id="ARBA00023015"/>
    </source>
</evidence>
<organism evidence="6 7">
    <name type="scientific">Kingdonia uniflora</name>
    <dbReference type="NCBI Taxonomy" id="39325"/>
    <lineage>
        <taxon>Eukaryota</taxon>
        <taxon>Viridiplantae</taxon>
        <taxon>Streptophyta</taxon>
        <taxon>Embryophyta</taxon>
        <taxon>Tracheophyta</taxon>
        <taxon>Spermatophyta</taxon>
        <taxon>Magnoliopsida</taxon>
        <taxon>Ranunculales</taxon>
        <taxon>Circaeasteraceae</taxon>
        <taxon>Kingdonia</taxon>
    </lineage>
</organism>
<evidence type="ECO:0000256" key="3">
    <source>
        <dbReference type="ARBA" id="ARBA00023163"/>
    </source>
</evidence>
<accession>A0A7J7LE68</accession>